<dbReference type="OrthoDB" id="9795206at2"/>
<dbReference type="InterPro" id="IPR016181">
    <property type="entry name" value="Acyl_CoA_acyltransferase"/>
</dbReference>
<proteinExistence type="predicted"/>
<keyword evidence="2" id="KW-0808">Transferase</keyword>
<dbReference type="SUPFAM" id="SSF55729">
    <property type="entry name" value="Acyl-CoA N-acyltransferases (Nat)"/>
    <property type="match status" value="1"/>
</dbReference>
<gene>
    <name evidence="2" type="ORF">SAMN02745120_2536</name>
</gene>
<evidence type="ECO:0000259" key="1">
    <source>
        <dbReference type="PROSITE" id="PS51186"/>
    </source>
</evidence>
<reference evidence="3" key="1">
    <citation type="submission" date="2017-02" db="EMBL/GenBank/DDBJ databases">
        <authorList>
            <person name="Varghese N."/>
            <person name="Submissions S."/>
        </authorList>
    </citation>
    <scope>NUCLEOTIDE SEQUENCE [LARGE SCALE GENOMIC DNA]</scope>
    <source>
        <strain evidence="3">ATCC 35199</strain>
    </source>
</reference>
<dbReference type="AlphaFoldDB" id="A0A1T5D1F0"/>
<dbReference type="RefSeq" id="WP_079590301.1">
    <property type="nucleotide sequence ID" value="NZ_FUYN01000006.1"/>
</dbReference>
<organism evidence="2 3">
    <name type="scientific">Acetoanaerobium noterae</name>
    <dbReference type="NCBI Taxonomy" id="745369"/>
    <lineage>
        <taxon>Bacteria</taxon>
        <taxon>Bacillati</taxon>
        <taxon>Bacillota</taxon>
        <taxon>Clostridia</taxon>
        <taxon>Peptostreptococcales</taxon>
        <taxon>Filifactoraceae</taxon>
        <taxon>Acetoanaerobium</taxon>
    </lineage>
</organism>
<dbReference type="GO" id="GO:0016747">
    <property type="term" value="F:acyltransferase activity, transferring groups other than amino-acyl groups"/>
    <property type="evidence" value="ECO:0007669"/>
    <property type="project" value="InterPro"/>
</dbReference>
<keyword evidence="3" id="KW-1185">Reference proteome</keyword>
<feature type="domain" description="N-acetyltransferase" evidence="1">
    <location>
        <begin position="12"/>
        <end position="170"/>
    </location>
</feature>
<name>A0A1T5D1F0_9FIRM</name>
<accession>A0A1T5D1F0</accession>
<dbReference type="PANTHER" id="PTHR43415">
    <property type="entry name" value="SPERMIDINE N(1)-ACETYLTRANSFERASE"/>
    <property type="match status" value="1"/>
</dbReference>
<sequence>MDDKIILWGNKVSVRSMRKEDVEKMLHWSLHDDLLFYDYNFPYMDIEERQQWFELKTKGLKRCFSVFDMQGQMVGYMSLRNVSRLFKRAELGIVFDPGELSKGYGSDAVTTLLKWYFKELGYRKMILTVAAYNERAIKSYKKVGFQKYAQQFGEFMNPKVNPLIDEDFKHIKKYFRKKGNKLEVLYYKMQISTLSTE</sequence>
<dbReference type="Pfam" id="PF13302">
    <property type="entry name" value="Acetyltransf_3"/>
    <property type="match status" value="1"/>
</dbReference>
<dbReference type="PROSITE" id="PS51186">
    <property type="entry name" value="GNAT"/>
    <property type="match status" value="1"/>
</dbReference>
<evidence type="ECO:0000313" key="3">
    <source>
        <dbReference type="Proteomes" id="UP000243406"/>
    </source>
</evidence>
<dbReference type="InterPro" id="IPR000182">
    <property type="entry name" value="GNAT_dom"/>
</dbReference>
<dbReference type="Gene3D" id="3.40.630.30">
    <property type="match status" value="1"/>
</dbReference>
<protein>
    <submittedName>
        <fullName evidence="2">Protein N-acetyltransferase, RimJ/RimL family</fullName>
    </submittedName>
</protein>
<dbReference type="Proteomes" id="UP000243406">
    <property type="component" value="Unassembled WGS sequence"/>
</dbReference>
<dbReference type="PANTHER" id="PTHR43415:SF3">
    <property type="entry name" value="GNAT-FAMILY ACETYLTRANSFERASE"/>
    <property type="match status" value="1"/>
</dbReference>
<dbReference type="EMBL" id="FUYN01000006">
    <property type="protein sequence ID" value="SKB65421.1"/>
    <property type="molecule type" value="Genomic_DNA"/>
</dbReference>
<evidence type="ECO:0000313" key="2">
    <source>
        <dbReference type="EMBL" id="SKB65421.1"/>
    </source>
</evidence>